<evidence type="ECO:0000313" key="5">
    <source>
        <dbReference type="Proteomes" id="UP000198939"/>
    </source>
</evidence>
<feature type="transmembrane region" description="Helical" evidence="1">
    <location>
        <begin position="79"/>
        <end position="98"/>
    </location>
</feature>
<dbReference type="AlphaFoldDB" id="A0A1H8JYY2"/>
<reference evidence="2" key="2">
    <citation type="submission" date="2016-10" db="EMBL/GenBank/DDBJ databases">
        <authorList>
            <person name="de Groot N.N."/>
        </authorList>
    </citation>
    <scope>NUCLEOTIDE SEQUENCE [LARGE SCALE GENOMIC DNA]</scope>
    <source>
        <strain evidence="2">CCBAU85039</strain>
    </source>
</reference>
<name>A0A1H8JYY2_9HYPH</name>
<gene>
    <name evidence="2" type="ORF">RTCCBAU85039_2349</name>
    <name evidence="3" type="ORF">SAMN05216228_1008109</name>
</gene>
<protein>
    <submittedName>
        <fullName evidence="2">Uncharacterized protein</fullName>
    </submittedName>
</protein>
<reference evidence="3 5" key="1">
    <citation type="submission" date="2016-10" db="EMBL/GenBank/DDBJ databases">
        <authorList>
            <person name="Varghese N."/>
            <person name="Submissions S."/>
        </authorList>
    </citation>
    <scope>NUCLEOTIDE SEQUENCE [LARGE SCALE GENOMIC DNA]</scope>
    <source>
        <strain evidence="3 5">CGMCC 1.7071</strain>
    </source>
</reference>
<reference evidence="4" key="3">
    <citation type="submission" date="2016-10" db="EMBL/GenBank/DDBJ databases">
        <authorList>
            <person name="Wibberg D."/>
        </authorList>
    </citation>
    <scope>NUCLEOTIDE SEQUENCE [LARGE SCALE GENOMIC DNA]</scope>
</reference>
<feature type="transmembrane region" description="Helical" evidence="1">
    <location>
        <begin position="9"/>
        <end position="29"/>
    </location>
</feature>
<dbReference type="Proteomes" id="UP000183063">
    <property type="component" value="Unassembled WGS sequence"/>
</dbReference>
<keyword evidence="5" id="KW-1185">Reference proteome</keyword>
<keyword evidence="1" id="KW-0472">Membrane</keyword>
<evidence type="ECO:0000313" key="3">
    <source>
        <dbReference type="EMBL" id="SEN85751.1"/>
    </source>
</evidence>
<organism evidence="2 4">
    <name type="scientific">Rhizobium tibeticum</name>
    <dbReference type="NCBI Taxonomy" id="501024"/>
    <lineage>
        <taxon>Bacteria</taxon>
        <taxon>Pseudomonadati</taxon>
        <taxon>Pseudomonadota</taxon>
        <taxon>Alphaproteobacteria</taxon>
        <taxon>Hyphomicrobiales</taxon>
        <taxon>Rhizobiaceae</taxon>
        <taxon>Rhizobium/Agrobacterium group</taxon>
        <taxon>Rhizobium</taxon>
    </lineage>
</organism>
<feature type="transmembrane region" description="Helical" evidence="1">
    <location>
        <begin position="110"/>
        <end position="134"/>
    </location>
</feature>
<dbReference type="STRING" id="501024.RTCCBAU85039_2349"/>
<dbReference type="EMBL" id="FNXB01000010">
    <property type="protein sequence ID" value="SEH78617.1"/>
    <property type="molecule type" value="Genomic_DNA"/>
</dbReference>
<keyword evidence="1" id="KW-1133">Transmembrane helix</keyword>
<accession>A0A1H8JYY2</accession>
<keyword evidence="1" id="KW-0812">Transmembrane</keyword>
<proteinExistence type="predicted"/>
<evidence type="ECO:0000256" key="1">
    <source>
        <dbReference type="SAM" id="Phobius"/>
    </source>
</evidence>
<sequence length="139" mass="15410">MKKWLARTLGFVVAVVLCYLLAFLFFAVLNDVTGKHYMPRGAGWLFAPLAVGIAGAKLAEGALPSLPMRIASPSQTLKYYLAGAVLWMAAVLCWVFIFDPFGSYWSSADWAFLWKLILTPVAFASLCGAVIHWLRPRPR</sequence>
<evidence type="ECO:0000313" key="2">
    <source>
        <dbReference type="EMBL" id="SEH78617.1"/>
    </source>
</evidence>
<feature type="transmembrane region" description="Helical" evidence="1">
    <location>
        <begin position="41"/>
        <end position="59"/>
    </location>
</feature>
<dbReference type="EMBL" id="FOCV01000008">
    <property type="protein sequence ID" value="SEN85751.1"/>
    <property type="molecule type" value="Genomic_DNA"/>
</dbReference>
<dbReference type="Proteomes" id="UP000198939">
    <property type="component" value="Unassembled WGS sequence"/>
</dbReference>
<evidence type="ECO:0000313" key="4">
    <source>
        <dbReference type="Proteomes" id="UP000183063"/>
    </source>
</evidence>